<gene>
    <name evidence="1" type="ORF">LCGC14_0083880</name>
</gene>
<proteinExistence type="predicted"/>
<comment type="caution">
    <text evidence="1">The sequence shown here is derived from an EMBL/GenBank/DDBJ whole genome shotgun (WGS) entry which is preliminary data.</text>
</comment>
<evidence type="ECO:0000313" key="1">
    <source>
        <dbReference type="EMBL" id="KKO04561.1"/>
    </source>
</evidence>
<dbReference type="InterPro" id="IPR021955">
    <property type="entry name" value="DUF3572"/>
</dbReference>
<protein>
    <recommendedName>
        <fullName evidence="2">DUF3572 domain-containing protein</fullName>
    </recommendedName>
</protein>
<dbReference type="AlphaFoldDB" id="A0A0F9VHF6"/>
<sequence>MDGLPSLNDNKRLRGGVRSAGMNRQEAEALAVAALAFIAGDRTLFDRFLALTGLDVPALRQAAATPGFLPGVLDFILAHEPTVFAFAADAETDPTRIAAARQALGDSPFAEQP</sequence>
<evidence type="ECO:0008006" key="2">
    <source>
        <dbReference type="Google" id="ProtNLM"/>
    </source>
</evidence>
<organism evidence="1">
    <name type="scientific">marine sediment metagenome</name>
    <dbReference type="NCBI Taxonomy" id="412755"/>
    <lineage>
        <taxon>unclassified sequences</taxon>
        <taxon>metagenomes</taxon>
        <taxon>ecological metagenomes</taxon>
    </lineage>
</organism>
<name>A0A0F9VHF6_9ZZZZ</name>
<dbReference type="Pfam" id="PF12096">
    <property type="entry name" value="DUF3572"/>
    <property type="match status" value="1"/>
</dbReference>
<dbReference type="EMBL" id="LAZR01000022">
    <property type="protein sequence ID" value="KKO04561.1"/>
    <property type="molecule type" value="Genomic_DNA"/>
</dbReference>
<accession>A0A0F9VHF6</accession>
<reference evidence="1" key="1">
    <citation type="journal article" date="2015" name="Nature">
        <title>Complex archaea that bridge the gap between prokaryotes and eukaryotes.</title>
        <authorList>
            <person name="Spang A."/>
            <person name="Saw J.H."/>
            <person name="Jorgensen S.L."/>
            <person name="Zaremba-Niedzwiedzka K."/>
            <person name="Martijn J."/>
            <person name="Lind A.E."/>
            <person name="van Eijk R."/>
            <person name="Schleper C."/>
            <person name="Guy L."/>
            <person name="Ettema T.J."/>
        </authorList>
    </citation>
    <scope>NUCLEOTIDE SEQUENCE</scope>
</reference>